<evidence type="ECO:0000256" key="2">
    <source>
        <dbReference type="SAM" id="SignalP"/>
    </source>
</evidence>
<dbReference type="OMA" id="IIQTTWS"/>
<dbReference type="InterPro" id="IPR049818">
    <property type="entry name" value="Expansin_EXLX1-like"/>
</dbReference>
<proteinExistence type="predicted"/>
<dbReference type="NCBIfam" id="NF041144">
    <property type="entry name" value="expansin_EXLX1"/>
    <property type="match status" value="1"/>
</dbReference>
<feature type="domain" description="Barwin" evidence="3">
    <location>
        <begin position="202"/>
        <end position="266"/>
    </location>
</feature>
<evidence type="ECO:0000256" key="1">
    <source>
        <dbReference type="ARBA" id="ARBA00022729"/>
    </source>
</evidence>
<reference evidence="4 5" key="1">
    <citation type="submission" date="2015-04" db="EMBL/GenBank/DDBJ databases">
        <authorList>
            <person name="Syromyatnikov M.Y."/>
            <person name="Popov V.N."/>
        </authorList>
    </citation>
    <scope>NUCLEOTIDE SEQUENCE [LARGE SCALE GENOMIC DNA]</scope>
    <source>
        <strain evidence="4">WF-38-12</strain>
    </source>
</reference>
<feature type="signal peptide" evidence="2">
    <location>
        <begin position="1"/>
        <end position="16"/>
    </location>
</feature>
<protein>
    <submittedName>
        <fullName evidence="4">Expansin-like protein 1</fullName>
    </submittedName>
</protein>
<dbReference type="AlphaFoldDB" id="A0A0U1LX33"/>
<dbReference type="EMBL" id="CVMT01000003">
    <property type="protein sequence ID" value="CRG87221.1"/>
    <property type="molecule type" value="Genomic_DNA"/>
</dbReference>
<dbReference type="Gene3D" id="2.60.40.760">
    <property type="entry name" value="Expansin, cellulose-binding-like domain"/>
    <property type="match status" value="1"/>
</dbReference>
<dbReference type="PANTHER" id="PTHR31836:SF21">
    <property type="entry name" value="EXPANSIN-LIKE PROTEIN 7"/>
    <property type="match status" value="1"/>
</dbReference>
<dbReference type="CDD" id="cd22271">
    <property type="entry name" value="DPBB_EXP_N-like"/>
    <property type="match status" value="1"/>
</dbReference>
<dbReference type="InterPro" id="IPR036908">
    <property type="entry name" value="RlpA-like_sf"/>
</dbReference>
<dbReference type="InterPro" id="IPR001153">
    <property type="entry name" value="Barwin_dom"/>
</dbReference>
<dbReference type="InterPro" id="IPR051477">
    <property type="entry name" value="Expansin_CellWall"/>
</dbReference>
<dbReference type="Gene3D" id="2.40.40.10">
    <property type="entry name" value="RlpA-like domain"/>
    <property type="match status" value="1"/>
</dbReference>
<evidence type="ECO:0000259" key="3">
    <source>
        <dbReference type="PROSITE" id="PS51174"/>
    </source>
</evidence>
<dbReference type="Pfam" id="PF00967">
    <property type="entry name" value="Barwin"/>
    <property type="match status" value="1"/>
</dbReference>
<keyword evidence="5" id="KW-1185">Reference proteome</keyword>
<dbReference type="Proteomes" id="UP000054383">
    <property type="component" value="Unassembled WGS sequence"/>
</dbReference>
<sequence>MKVFAASLLVAASASASLHPRHHHLQALGRRDEDCPADAVKTTYLSTITLSPAASAVSAGSSSTTTVTVRETSTTTKHITVTPVHTDAAAPPLVSTSIPPVAPPPAVTSATSATPVTSVPPVPPVAPVTLVEPPHPSTIETSTAPSATAAVINIPAVSDNESDVRATSYTEDGIGQGHCSFTGYTLPAGIFGTALSVQSWDGASRCGSCVEVTNPSTGAKVKAMIVDSCPGCPSGGLDLFESTFSQIASTAAGYLSVDWQLVDCGLNTPVQVVFKDGSGADWFSLQLRNHNKPIGKVEVSVAGTGDWQALSRTEDNYFPKAGGVGGWWWYGGHSCDGYNGQEHHV</sequence>
<name>A0A0U1LX33_TALIS</name>
<gene>
    <name evidence="4" type="ORF">PISL3812_04238</name>
</gene>
<dbReference type="PANTHER" id="PTHR31836">
    <property type="match status" value="1"/>
</dbReference>
<dbReference type="InterPro" id="IPR036749">
    <property type="entry name" value="Expansin_CBD_sf"/>
</dbReference>
<keyword evidence="1 2" id="KW-0732">Signal</keyword>
<dbReference type="OrthoDB" id="406505at2759"/>
<dbReference type="GO" id="GO:0050832">
    <property type="term" value="P:defense response to fungus"/>
    <property type="evidence" value="ECO:0007669"/>
    <property type="project" value="InterPro"/>
</dbReference>
<evidence type="ECO:0000313" key="4">
    <source>
        <dbReference type="EMBL" id="CRG87221.1"/>
    </source>
</evidence>
<dbReference type="GO" id="GO:0042742">
    <property type="term" value="P:defense response to bacterium"/>
    <property type="evidence" value="ECO:0007669"/>
    <property type="project" value="InterPro"/>
</dbReference>
<accession>A0A0U1LX33</accession>
<dbReference type="SUPFAM" id="SSF50685">
    <property type="entry name" value="Barwin-like endoglucanases"/>
    <property type="match status" value="1"/>
</dbReference>
<organism evidence="4 5">
    <name type="scientific">Talaromyces islandicus</name>
    <name type="common">Penicillium islandicum</name>
    <dbReference type="NCBI Taxonomy" id="28573"/>
    <lineage>
        <taxon>Eukaryota</taxon>
        <taxon>Fungi</taxon>
        <taxon>Dikarya</taxon>
        <taxon>Ascomycota</taxon>
        <taxon>Pezizomycotina</taxon>
        <taxon>Eurotiomycetes</taxon>
        <taxon>Eurotiomycetidae</taxon>
        <taxon>Eurotiales</taxon>
        <taxon>Trichocomaceae</taxon>
        <taxon>Talaromyces</taxon>
        <taxon>Talaromyces sect. Islandici</taxon>
    </lineage>
</organism>
<dbReference type="PROSITE" id="PS51174">
    <property type="entry name" value="BARWIN_3"/>
    <property type="match status" value="1"/>
</dbReference>
<evidence type="ECO:0000313" key="5">
    <source>
        <dbReference type="Proteomes" id="UP000054383"/>
    </source>
</evidence>
<feature type="chain" id="PRO_5006711329" evidence="2">
    <location>
        <begin position="17"/>
        <end position="345"/>
    </location>
</feature>